<organism evidence="1 2">
    <name type="scientific">Acidiferrimicrobium australe</name>
    <dbReference type="NCBI Taxonomy" id="2664430"/>
    <lineage>
        <taxon>Bacteria</taxon>
        <taxon>Bacillati</taxon>
        <taxon>Actinomycetota</taxon>
        <taxon>Acidimicrobiia</taxon>
        <taxon>Acidimicrobiales</taxon>
        <taxon>Acidimicrobiaceae</taxon>
        <taxon>Acidiferrimicrobium</taxon>
    </lineage>
</organism>
<reference evidence="1 2" key="1">
    <citation type="submission" date="2019-11" db="EMBL/GenBank/DDBJ databases">
        <title>Acidiferrimicrobium australis gen. nov., sp. nov., an acidophilic and obligately heterotrophic, member of the Actinobacteria that catalyses dissimilatory oxido- reduction of iron isolated from metal-rich acidic water in Chile.</title>
        <authorList>
            <person name="Gonzalez D."/>
            <person name="Huber K."/>
            <person name="Hedrich S."/>
            <person name="Rojas-Villalobos C."/>
            <person name="Quatrini R."/>
            <person name="Dinamarca M.A."/>
            <person name="Schwarz A."/>
            <person name="Canales C."/>
            <person name="Nancucheo I."/>
        </authorList>
    </citation>
    <scope>NUCLEOTIDE SEQUENCE [LARGE SCALE GENOMIC DNA]</scope>
    <source>
        <strain evidence="1 2">USS-CCA1</strain>
    </source>
</reference>
<accession>A0ABW9R0T8</accession>
<sequence length="53" mass="5595">MPTITISWAGSPTRRSLDRAVAERISVAAQETLRRSETAGSVAVELEEPGPGS</sequence>
<evidence type="ECO:0008006" key="3">
    <source>
        <dbReference type="Google" id="ProtNLM"/>
    </source>
</evidence>
<dbReference type="Proteomes" id="UP000437736">
    <property type="component" value="Unassembled WGS sequence"/>
</dbReference>
<proteinExistence type="predicted"/>
<comment type="caution">
    <text evidence="1">The sequence shown here is derived from an EMBL/GenBank/DDBJ whole genome shotgun (WGS) entry which is preliminary data.</text>
</comment>
<evidence type="ECO:0000313" key="2">
    <source>
        <dbReference type="Proteomes" id="UP000437736"/>
    </source>
</evidence>
<evidence type="ECO:0000313" key="1">
    <source>
        <dbReference type="EMBL" id="MST34328.1"/>
    </source>
</evidence>
<name>A0ABW9R0T8_9ACTN</name>
<gene>
    <name evidence="1" type="ORF">GHK86_16570</name>
</gene>
<protein>
    <recommendedName>
        <fullName evidence="3">4-oxalocrotonate tautomerase</fullName>
    </recommendedName>
</protein>
<dbReference type="EMBL" id="WJHE01000946">
    <property type="protein sequence ID" value="MST34328.1"/>
    <property type="molecule type" value="Genomic_DNA"/>
</dbReference>
<keyword evidence="2" id="KW-1185">Reference proteome</keyword>